<dbReference type="InterPro" id="IPR004761">
    <property type="entry name" value="Spore_GerAB"/>
</dbReference>
<protein>
    <submittedName>
        <fullName evidence="9">Endospore germination permease</fullName>
    </submittedName>
</protein>
<evidence type="ECO:0000256" key="8">
    <source>
        <dbReference type="SAM" id="Phobius"/>
    </source>
</evidence>
<dbReference type="PANTHER" id="PTHR34975:SF2">
    <property type="entry name" value="SPORE GERMINATION PROTEIN A2"/>
    <property type="match status" value="1"/>
</dbReference>
<evidence type="ECO:0000256" key="4">
    <source>
        <dbReference type="ARBA" id="ARBA00022544"/>
    </source>
</evidence>
<sequence length="395" mass="43984">MSRTTKGNKIDAPYTITPAQALGLNASTIIGVGVLSLPRSTADSAEHLAWLSVVIGLMIAFLSVVIIYKLGQRFPDKTIVGYSRVILGSKRNKWVGNILSFPVVMLYVVYWSVVTAMVVRIFGEVVVSAVLTNTPLEVTVSSMLILCFFMVIYDVELVARVNEVLLPIIVFPVLIISLLAYQKARFEYIMPILPSPSDWKGVSFGIVPALTSLLGFDVMTMFNSHLKREKKILRYQAFGVAIPGVLYTLIVIAGIMAFGFEELAKQAWPTLELVKSVKAPGLILERLEAIFLGVWVAAVFTTAGNWNFCAVWSFSQLFRIRNHKWTALVLGVALYFIAMRPRNIKQLFMVLDWVGYFGLVIACLLPLCLLLIAMIRKLDERETDKPQEVQDRAAG</sequence>
<dbReference type="NCBIfam" id="TIGR00912">
    <property type="entry name" value="2A0309"/>
    <property type="match status" value="1"/>
</dbReference>
<keyword evidence="4" id="KW-0309">Germination</keyword>
<comment type="caution">
    <text evidence="9">The sequence shown here is derived from an EMBL/GenBank/DDBJ whole genome shotgun (WGS) entry which is preliminary data.</text>
</comment>
<dbReference type="RefSeq" id="WP_201638100.1">
    <property type="nucleotide sequence ID" value="NZ_JAEQNB010000008.1"/>
</dbReference>
<comment type="subcellular location">
    <subcellularLocation>
        <location evidence="1">Membrane</location>
        <topology evidence="1">Multi-pass membrane protein</topology>
    </subcellularLocation>
</comment>
<evidence type="ECO:0000256" key="7">
    <source>
        <dbReference type="ARBA" id="ARBA00023136"/>
    </source>
</evidence>
<feature type="transmembrane region" description="Helical" evidence="8">
    <location>
        <begin position="289"/>
        <end position="313"/>
    </location>
</feature>
<feature type="transmembrane region" description="Helical" evidence="8">
    <location>
        <begin position="235"/>
        <end position="260"/>
    </location>
</feature>
<comment type="similarity">
    <text evidence="2">Belongs to the amino acid-polyamine-organocation (APC) superfamily. Spore germination protein (SGP) (TC 2.A.3.9) family.</text>
</comment>
<evidence type="ECO:0000256" key="2">
    <source>
        <dbReference type="ARBA" id="ARBA00007998"/>
    </source>
</evidence>
<keyword evidence="5 8" id="KW-0812">Transmembrane</keyword>
<accession>A0ABS1JFQ6</accession>
<feature type="transmembrane region" description="Helical" evidence="8">
    <location>
        <begin position="325"/>
        <end position="341"/>
    </location>
</feature>
<reference evidence="9 10" key="1">
    <citation type="submission" date="2021-01" db="EMBL/GenBank/DDBJ databases">
        <title>Tumebacillus sp. strain ITR2 16S ribosomal RNA gene Genome sequencing and assembly.</title>
        <authorList>
            <person name="Kang M."/>
        </authorList>
    </citation>
    <scope>NUCLEOTIDE SEQUENCE [LARGE SCALE GENOMIC DNA]</scope>
    <source>
        <strain evidence="9 10">ITR2</strain>
    </source>
</reference>
<keyword evidence="10" id="KW-1185">Reference proteome</keyword>
<dbReference type="Gene3D" id="1.20.1740.10">
    <property type="entry name" value="Amino acid/polyamine transporter I"/>
    <property type="match status" value="1"/>
</dbReference>
<dbReference type="Pfam" id="PF03845">
    <property type="entry name" value="Spore_permease"/>
    <property type="match status" value="1"/>
</dbReference>
<evidence type="ECO:0000256" key="1">
    <source>
        <dbReference type="ARBA" id="ARBA00004141"/>
    </source>
</evidence>
<proteinExistence type="inferred from homology"/>
<dbReference type="Proteomes" id="UP000602284">
    <property type="component" value="Unassembled WGS sequence"/>
</dbReference>
<keyword evidence="6 8" id="KW-1133">Transmembrane helix</keyword>
<dbReference type="EMBL" id="JAEQNB010000008">
    <property type="protein sequence ID" value="MBL0389106.1"/>
    <property type="molecule type" value="Genomic_DNA"/>
</dbReference>
<evidence type="ECO:0000313" key="9">
    <source>
        <dbReference type="EMBL" id="MBL0389106.1"/>
    </source>
</evidence>
<feature type="transmembrane region" description="Helical" evidence="8">
    <location>
        <begin position="94"/>
        <end position="122"/>
    </location>
</feature>
<dbReference type="PANTHER" id="PTHR34975">
    <property type="entry name" value="SPORE GERMINATION PROTEIN A2"/>
    <property type="match status" value="1"/>
</dbReference>
<name>A0ABS1JFQ6_9BACL</name>
<feature type="transmembrane region" description="Helical" evidence="8">
    <location>
        <begin position="47"/>
        <end position="68"/>
    </location>
</feature>
<evidence type="ECO:0000256" key="5">
    <source>
        <dbReference type="ARBA" id="ARBA00022692"/>
    </source>
</evidence>
<feature type="transmembrane region" description="Helical" evidence="8">
    <location>
        <begin position="164"/>
        <end position="182"/>
    </location>
</feature>
<gene>
    <name evidence="9" type="ORF">JJB07_21155</name>
</gene>
<keyword evidence="3" id="KW-0813">Transport</keyword>
<keyword evidence="7 8" id="KW-0472">Membrane</keyword>
<evidence type="ECO:0000313" key="10">
    <source>
        <dbReference type="Proteomes" id="UP000602284"/>
    </source>
</evidence>
<evidence type="ECO:0000256" key="6">
    <source>
        <dbReference type="ARBA" id="ARBA00022989"/>
    </source>
</evidence>
<feature type="transmembrane region" description="Helical" evidence="8">
    <location>
        <begin position="134"/>
        <end position="152"/>
    </location>
</feature>
<organism evidence="9 10">
    <name type="scientific">Tumebacillus amylolyticus</name>
    <dbReference type="NCBI Taxonomy" id="2801339"/>
    <lineage>
        <taxon>Bacteria</taxon>
        <taxon>Bacillati</taxon>
        <taxon>Bacillota</taxon>
        <taxon>Bacilli</taxon>
        <taxon>Bacillales</taxon>
        <taxon>Alicyclobacillaceae</taxon>
        <taxon>Tumebacillus</taxon>
    </lineage>
</organism>
<feature type="transmembrane region" description="Helical" evidence="8">
    <location>
        <begin position="202"/>
        <end position="223"/>
    </location>
</feature>
<evidence type="ECO:0000256" key="3">
    <source>
        <dbReference type="ARBA" id="ARBA00022448"/>
    </source>
</evidence>
<feature type="transmembrane region" description="Helical" evidence="8">
    <location>
        <begin position="12"/>
        <end position="35"/>
    </location>
</feature>
<feature type="transmembrane region" description="Helical" evidence="8">
    <location>
        <begin position="353"/>
        <end position="375"/>
    </location>
</feature>